<protein>
    <submittedName>
        <fullName evidence="2">Uncharacterized protein</fullName>
    </submittedName>
</protein>
<sequence>MRNSWKIYVLAIVSFLVGTSEYIIAGYGIWSQAIRGPDDVFGAIRKGAILIREAPVNLDLRMGSITSPTHRQCSSRCCSAEVQGLPLIAGSSQKA</sequence>
<evidence type="ECO:0000313" key="3">
    <source>
        <dbReference type="Proteomes" id="UP000029278"/>
    </source>
</evidence>
<dbReference type="HOGENOM" id="CLU_2370168_0_0_9"/>
<keyword evidence="1" id="KW-1133">Transmembrane helix</keyword>
<organism evidence="2 3">
    <name type="scientific">Paenibacillus macerans</name>
    <name type="common">Bacillus macerans</name>
    <dbReference type="NCBI Taxonomy" id="44252"/>
    <lineage>
        <taxon>Bacteria</taxon>
        <taxon>Bacillati</taxon>
        <taxon>Bacillota</taxon>
        <taxon>Bacilli</taxon>
        <taxon>Bacillales</taxon>
        <taxon>Paenibacillaceae</taxon>
        <taxon>Paenibacillus</taxon>
    </lineage>
</organism>
<proteinExistence type="predicted"/>
<name>A0A090ZHZ1_PAEMA</name>
<keyword evidence="1" id="KW-0812">Transmembrane</keyword>
<reference evidence="2 3" key="1">
    <citation type="submission" date="2014-04" db="EMBL/GenBank/DDBJ databases">
        <authorList>
            <person name="Bishop-Lilly K.A."/>
            <person name="Broomall S.M."/>
            <person name="Chain P.S."/>
            <person name="Chertkov O."/>
            <person name="Coyne S.R."/>
            <person name="Daligault H.E."/>
            <person name="Davenport K.W."/>
            <person name="Erkkila T."/>
            <person name="Frey K.G."/>
            <person name="Gibbons H.S."/>
            <person name="Gu W."/>
            <person name="Jaissle J."/>
            <person name="Johnson S.L."/>
            <person name="Koroleva G.I."/>
            <person name="Ladner J.T."/>
            <person name="Lo C.-C."/>
            <person name="Minogue T.D."/>
            <person name="Munk C."/>
            <person name="Palacios G.F."/>
            <person name="Redden C.L."/>
            <person name="Rosenzweig C.N."/>
            <person name="Scholz M.B."/>
            <person name="Teshima H."/>
            <person name="Xu Y."/>
        </authorList>
    </citation>
    <scope>NUCLEOTIDE SEQUENCE [LARGE SCALE GENOMIC DNA]</scope>
    <source>
        <strain evidence="2 3">8244</strain>
    </source>
</reference>
<dbReference type="Proteomes" id="UP000029278">
    <property type="component" value="Unassembled WGS sequence"/>
</dbReference>
<accession>A0A090ZHZ1</accession>
<dbReference type="AlphaFoldDB" id="A0A090ZHZ1"/>
<keyword evidence="1" id="KW-0472">Membrane</keyword>
<evidence type="ECO:0000256" key="1">
    <source>
        <dbReference type="SAM" id="Phobius"/>
    </source>
</evidence>
<comment type="caution">
    <text evidence="2">The sequence shown here is derived from an EMBL/GenBank/DDBJ whole genome shotgun (WGS) entry which is preliminary data.</text>
</comment>
<gene>
    <name evidence="2" type="ORF">DJ90_518</name>
</gene>
<keyword evidence="3" id="KW-1185">Reference proteome</keyword>
<evidence type="ECO:0000313" key="2">
    <source>
        <dbReference type="EMBL" id="KFN10013.1"/>
    </source>
</evidence>
<dbReference type="EMBL" id="JMQA01000020">
    <property type="protein sequence ID" value="KFN10013.1"/>
    <property type="molecule type" value="Genomic_DNA"/>
</dbReference>
<feature type="transmembrane region" description="Helical" evidence="1">
    <location>
        <begin position="7"/>
        <end position="30"/>
    </location>
</feature>